<feature type="region of interest" description="Disordered" evidence="1">
    <location>
        <begin position="571"/>
        <end position="595"/>
    </location>
</feature>
<proteinExistence type="predicted"/>
<feature type="compositionally biased region" description="Basic residues" evidence="1">
    <location>
        <begin position="585"/>
        <end position="595"/>
    </location>
</feature>
<name>A0AAV9JLA9_9PEZI</name>
<accession>A0AAV9JLA9</accession>
<gene>
    <name evidence="3" type="ORF">LTR36_002261</name>
</gene>
<keyword evidence="2" id="KW-0732">Signal</keyword>
<reference evidence="3 4" key="1">
    <citation type="submission" date="2021-11" db="EMBL/GenBank/DDBJ databases">
        <title>Black yeast isolated from Biological Soil Crust.</title>
        <authorList>
            <person name="Kurbessoian T."/>
        </authorList>
    </citation>
    <scope>NUCLEOTIDE SEQUENCE [LARGE SCALE GENOMIC DNA]</scope>
    <source>
        <strain evidence="3 4">CCFEE 5522</strain>
    </source>
</reference>
<evidence type="ECO:0000256" key="1">
    <source>
        <dbReference type="SAM" id="MobiDB-lite"/>
    </source>
</evidence>
<dbReference type="AlphaFoldDB" id="A0AAV9JLA9"/>
<evidence type="ECO:0000313" key="4">
    <source>
        <dbReference type="Proteomes" id="UP001324427"/>
    </source>
</evidence>
<protein>
    <submittedName>
        <fullName evidence="3">Uncharacterized protein</fullName>
    </submittedName>
</protein>
<sequence>MLLTKLFAIAAALATVATGNDAVAKQLAEKSLAKHDLICHMSTTPADVATVSSSITDFCAWAGGWMLGGGGGGYILDSYPFSVGEMTFSIAYGGGPGTDLVVDQAICLNNMETIMNQCPAGSDQKTGGTLTDNVLGTWLTKVSDDKMESMRDTTSFSASSTFEIGSNAFPPPADNSPSLNKRTPVNKGASLFAEKDVDKRDLAYCYTTGTPSDAATVTSTVTEFCGWASGWVIGVGGYITKHYSPSQSGEISFKVAYLGEAGTSMAVDVPTCLGWMTFLVTGCQVCSDKKLGGEVKNSSSIWIMTIGQQPDPVTDVVTTNRASKSASAGREASLFAEKDIHKRGLTTSMSCFDSGISFNALTVGPSITTFCAWAKGKKVHESIYLLVDNIGFDIIAYDTLIGVKVHEKLCRTHLQRVMSQCQQGSGETMGGNLQDRNLIYGITVPATDKRDIDAAVAEDKRSPSAVSCYSTGYAVDVVTVNASIYDFCTSVSGHVVKPASNVAQEYGNSGGDVFLMIGYTGGTWTLTVNEDECISNMLNLMDQCPEGSARKLGGSVAGLDSSEYFLWTGQSSGKRSDDAYAAAQKGRRSSRLRLS</sequence>
<dbReference type="EMBL" id="JAVFHQ010000016">
    <property type="protein sequence ID" value="KAK4546124.1"/>
    <property type="molecule type" value="Genomic_DNA"/>
</dbReference>
<evidence type="ECO:0000256" key="2">
    <source>
        <dbReference type="SAM" id="SignalP"/>
    </source>
</evidence>
<evidence type="ECO:0000313" key="3">
    <source>
        <dbReference type="EMBL" id="KAK4546124.1"/>
    </source>
</evidence>
<feature type="signal peptide" evidence="2">
    <location>
        <begin position="1"/>
        <end position="19"/>
    </location>
</feature>
<dbReference type="Proteomes" id="UP001324427">
    <property type="component" value="Unassembled WGS sequence"/>
</dbReference>
<keyword evidence="4" id="KW-1185">Reference proteome</keyword>
<feature type="chain" id="PRO_5043933912" evidence="2">
    <location>
        <begin position="20"/>
        <end position="595"/>
    </location>
</feature>
<comment type="caution">
    <text evidence="3">The sequence shown here is derived from an EMBL/GenBank/DDBJ whole genome shotgun (WGS) entry which is preliminary data.</text>
</comment>
<organism evidence="3 4">
    <name type="scientific">Oleoguttula mirabilis</name>
    <dbReference type="NCBI Taxonomy" id="1507867"/>
    <lineage>
        <taxon>Eukaryota</taxon>
        <taxon>Fungi</taxon>
        <taxon>Dikarya</taxon>
        <taxon>Ascomycota</taxon>
        <taxon>Pezizomycotina</taxon>
        <taxon>Dothideomycetes</taxon>
        <taxon>Dothideomycetidae</taxon>
        <taxon>Mycosphaerellales</taxon>
        <taxon>Teratosphaeriaceae</taxon>
        <taxon>Oleoguttula</taxon>
    </lineage>
</organism>